<name>A0A6P6W0N5_COFAR</name>
<keyword evidence="4" id="KW-0206">Cytoskeleton</keyword>
<dbReference type="RefSeq" id="XP_027108146.2">
    <property type="nucleotide sequence ID" value="XM_027252345.2"/>
</dbReference>
<gene>
    <name evidence="8 9" type="primary">LOC113727931</name>
</gene>
<evidence type="ECO:0000256" key="6">
    <source>
        <dbReference type="SAM" id="MobiDB-lite"/>
    </source>
</evidence>
<evidence type="ECO:0000313" key="9">
    <source>
        <dbReference type="RefSeq" id="XP_071937159.1"/>
    </source>
</evidence>
<protein>
    <submittedName>
        <fullName evidence="8 9">65-kDa microtubule-associated protein 3 isoform X1</fullName>
    </submittedName>
</protein>
<evidence type="ECO:0000256" key="5">
    <source>
        <dbReference type="SAM" id="Coils"/>
    </source>
</evidence>
<evidence type="ECO:0000256" key="4">
    <source>
        <dbReference type="ARBA" id="ARBA00023212"/>
    </source>
</evidence>
<dbReference type="Gene3D" id="1.20.58.1520">
    <property type="match status" value="1"/>
</dbReference>
<comment type="similarity">
    <text evidence="2">Belongs to the MAP65/ASE1 family.</text>
</comment>
<feature type="region of interest" description="Disordered" evidence="6">
    <location>
        <begin position="497"/>
        <end position="516"/>
    </location>
</feature>
<comment type="subcellular location">
    <subcellularLocation>
        <location evidence="1">Cytoplasm</location>
        <location evidence="1">Cytoskeleton</location>
    </subcellularLocation>
</comment>
<feature type="region of interest" description="Disordered" evidence="6">
    <location>
        <begin position="561"/>
        <end position="599"/>
    </location>
</feature>
<feature type="coiled-coil region" evidence="5">
    <location>
        <begin position="457"/>
        <end position="484"/>
    </location>
</feature>
<reference evidence="8 9" key="2">
    <citation type="submission" date="2025-05" db="UniProtKB">
        <authorList>
            <consortium name="RefSeq"/>
        </authorList>
    </citation>
    <scope>IDENTIFICATION</scope>
    <source>
        <tissue evidence="8 9">Leaves</tissue>
    </source>
</reference>
<proteinExistence type="inferred from homology"/>
<evidence type="ECO:0000256" key="3">
    <source>
        <dbReference type="ARBA" id="ARBA00022701"/>
    </source>
</evidence>
<accession>A0A6P6W0N5</accession>
<keyword evidence="5" id="KW-0175">Coiled coil</keyword>
<evidence type="ECO:0000313" key="8">
    <source>
        <dbReference type="RefSeq" id="XP_027108146.2"/>
    </source>
</evidence>
<keyword evidence="3" id="KW-0493">Microtubule</keyword>
<dbReference type="PANTHER" id="PTHR19321">
    <property type="entry name" value="PROTEIN REGULATOR OF CYTOKINESIS 1 PRC1-RELATED"/>
    <property type="match status" value="1"/>
</dbReference>
<keyword evidence="7" id="KW-1185">Reference proteome</keyword>
<feature type="coiled-coil region" evidence="5">
    <location>
        <begin position="153"/>
        <end position="180"/>
    </location>
</feature>
<evidence type="ECO:0000313" key="7">
    <source>
        <dbReference type="Proteomes" id="UP001652660"/>
    </source>
</evidence>
<dbReference type="GeneID" id="113727931"/>
<sequence>MYNHFHDQALQMETTCGSLLSELQKIWDEVGEPETERDKMIFELEQECLQAYRRKVDQASQCQAQLRQAVADSDSELAFIYAALGERPMHVRQTSGSLKVELQAVTSELEQMRKRKMERKNHFIEVVEQIDNISKELSVSSEETLSMTIVDDSDLSLKRLEDLKTQLLALEKEKSNRLKQVLDHLNTLNSLCLVLGLDFKLTVSEIHPTLDDSSSVRSISVQTIERLSIAISRLKDLKIQRVQKLQDLATTMVELWCLMDTPVEEQQRFQNVTCNIAASVNEITQSNTLSLDFLEYAEAEVLRLQQMKSSKIKEVLFKKRLQLEEICRGAHMVVEDHNSIDFSIETIESGAIDPSYLLEQIEVQISKIKEEAFSRKEILEKVEKWLVACEEERWLEEYNRDDNRYNAGRGAHLILKRAEKARGLVNKIPAMIEALTSKAKAWEKQRGVEFLYDGVSLLSMLDQYRILKEEKEQERQRQRDQKKLQGQLMVEKEALFGSKPSPTKSSRKIFGTSAGGGSSNKRFSVGGMMLQNSYPEKAVHTSQFSNKSNTSKLHVLQNFQPHGGTILSSGKRHISGVQSKKPSSYGSDQRQTELRSIRKPLSPLYSSFSSNANYANLQDEKNRNQELVDTLPSNKADMVTPNKRIPAFEGNETPKCMPIPMPLTPSTVSSTMHMAMTPATPCVPPGNGGIEYSFEERRAGFILPKSQCDIQGQY</sequence>
<dbReference type="RefSeq" id="XP_071937159.1">
    <property type="nucleotide sequence ID" value="XM_072081058.1"/>
</dbReference>
<dbReference type="OrthoDB" id="642895at2759"/>
<dbReference type="Pfam" id="PF03999">
    <property type="entry name" value="MAP65_ASE1"/>
    <property type="match status" value="1"/>
</dbReference>
<keyword evidence="4" id="KW-0963">Cytoplasm</keyword>
<organism evidence="7 8">
    <name type="scientific">Coffea arabica</name>
    <name type="common">Arabian coffee</name>
    <dbReference type="NCBI Taxonomy" id="13443"/>
    <lineage>
        <taxon>Eukaryota</taxon>
        <taxon>Viridiplantae</taxon>
        <taxon>Streptophyta</taxon>
        <taxon>Embryophyta</taxon>
        <taxon>Tracheophyta</taxon>
        <taxon>Spermatophyta</taxon>
        <taxon>Magnoliopsida</taxon>
        <taxon>eudicotyledons</taxon>
        <taxon>Gunneridae</taxon>
        <taxon>Pentapetalae</taxon>
        <taxon>asterids</taxon>
        <taxon>lamiids</taxon>
        <taxon>Gentianales</taxon>
        <taxon>Rubiaceae</taxon>
        <taxon>Ixoroideae</taxon>
        <taxon>Gardenieae complex</taxon>
        <taxon>Bertiereae - Coffeeae clade</taxon>
        <taxon>Coffeeae</taxon>
        <taxon>Coffea</taxon>
    </lineage>
</organism>
<reference evidence="7" key="1">
    <citation type="journal article" date="2025" name="Foods">
        <title>Unveiling the Microbial Signatures of Arabica Coffee Cherries: Insights into Ripeness Specific Diversity, Functional Traits, and Implications for Quality and Safety.</title>
        <authorList>
            <consortium name="RefSeq"/>
            <person name="Tenea G.N."/>
            <person name="Cifuentes V."/>
            <person name="Reyes P."/>
            <person name="Cevallos-Vallejos M."/>
        </authorList>
    </citation>
    <scope>NUCLEOTIDE SEQUENCE [LARGE SCALE GENOMIC DNA]</scope>
</reference>
<evidence type="ECO:0000256" key="2">
    <source>
        <dbReference type="ARBA" id="ARBA00006187"/>
    </source>
</evidence>
<feature type="compositionally biased region" description="Polar residues" evidence="6">
    <location>
        <begin position="576"/>
        <end position="589"/>
    </location>
</feature>
<evidence type="ECO:0000256" key="1">
    <source>
        <dbReference type="ARBA" id="ARBA00004245"/>
    </source>
</evidence>
<dbReference type="Proteomes" id="UP001652660">
    <property type="component" value="Chromosome 2e"/>
</dbReference>
<dbReference type="InterPro" id="IPR007145">
    <property type="entry name" value="MAP65_Ase1_PRC1"/>
</dbReference>
<dbReference type="PANTHER" id="PTHR19321:SF22">
    <property type="entry name" value="65-KDA MICROTUBULE-ASSOCIATED PROTEIN 3-LIKE ISOFORM X1"/>
    <property type="match status" value="1"/>
</dbReference>